<dbReference type="Proteomes" id="UP000269097">
    <property type="component" value="Chromosome"/>
</dbReference>
<organism evidence="13 14">
    <name type="scientific">Cohnella candidum</name>
    <dbReference type="NCBI Taxonomy" id="2674991"/>
    <lineage>
        <taxon>Bacteria</taxon>
        <taxon>Bacillati</taxon>
        <taxon>Bacillota</taxon>
        <taxon>Bacilli</taxon>
        <taxon>Bacillales</taxon>
        <taxon>Paenibacillaceae</taxon>
        <taxon>Cohnella</taxon>
    </lineage>
</organism>
<keyword evidence="10" id="KW-0812">Transmembrane</keyword>
<keyword evidence="7" id="KW-0067">ATP-binding</keyword>
<dbReference type="EC" id="2.7.13.3" evidence="2"/>
<dbReference type="KEGG" id="coh:EAV92_22415"/>
<feature type="transmembrane region" description="Helical" evidence="10">
    <location>
        <begin position="271"/>
        <end position="289"/>
    </location>
</feature>
<keyword evidence="8" id="KW-0902">Two-component regulatory system</keyword>
<dbReference type="Gene3D" id="1.20.5.1930">
    <property type="match status" value="1"/>
</dbReference>
<evidence type="ECO:0000256" key="10">
    <source>
        <dbReference type="SAM" id="Phobius"/>
    </source>
</evidence>
<dbReference type="GO" id="GO:0046983">
    <property type="term" value="F:protein dimerization activity"/>
    <property type="evidence" value="ECO:0007669"/>
    <property type="project" value="InterPro"/>
</dbReference>
<feature type="domain" description="Signal transduction histidine kinase subgroup 3 dimerisation and phosphoacceptor" evidence="12">
    <location>
        <begin position="447"/>
        <end position="511"/>
    </location>
</feature>
<evidence type="ECO:0000256" key="9">
    <source>
        <dbReference type="SAM" id="Coils"/>
    </source>
</evidence>
<protein>
    <recommendedName>
        <fullName evidence="2">histidine kinase</fullName>
        <ecNumber evidence="2">2.7.13.3</ecNumber>
    </recommendedName>
</protein>
<dbReference type="InterPro" id="IPR036890">
    <property type="entry name" value="HATPase_C_sf"/>
</dbReference>
<keyword evidence="5" id="KW-0547">Nucleotide-binding</keyword>
<gene>
    <name evidence="13" type="ORF">EAV92_22415</name>
</gene>
<feature type="transmembrane region" description="Helical" evidence="10">
    <location>
        <begin position="203"/>
        <end position="220"/>
    </location>
</feature>
<keyword evidence="3" id="KW-0597">Phosphoprotein</keyword>
<dbReference type="InterPro" id="IPR011712">
    <property type="entry name" value="Sig_transdc_His_kin_sub3_dim/P"/>
</dbReference>
<evidence type="ECO:0000256" key="2">
    <source>
        <dbReference type="ARBA" id="ARBA00012438"/>
    </source>
</evidence>
<dbReference type="InterPro" id="IPR011623">
    <property type="entry name" value="7TMR_DISM_rcpt_extracell_dom1"/>
</dbReference>
<dbReference type="Gene3D" id="3.30.565.10">
    <property type="entry name" value="Histidine kinase-like ATPase, C-terminal domain"/>
    <property type="match status" value="1"/>
</dbReference>
<feature type="transmembrane region" description="Helical" evidence="10">
    <location>
        <begin position="369"/>
        <end position="386"/>
    </location>
</feature>
<dbReference type="PANTHER" id="PTHR24421">
    <property type="entry name" value="NITRATE/NITRITE SENSOR PROTEIN NARX-RELATED"/>
    <property type="match status" value="1"/>
</dbReference>
<evidence type="ECO:0000256" key="1">
    <source>
        <dbReference type="ARBA" id="ARBA00000085"/>
    </source>
</evidence>
<feature type="transmembrane region" description="Helical" evidence="10">
    <location>
        <begin position="325"/>
        <end position="347"/>
    </location>
</feature>
<feature type="transmembrane region" description="Helical" evidence="10">
    <location>
        <begin position="178"/>
        <end position="196"/>
    </location>
</feature>
<dbReference type="Pfam" id="PF07695">
    <property type="entry name" value="7TMR-DISM_7TM"/>
    <property type="match status" value="1"/>
</dbReference>
<comment type="catalytic activity">
    <reaction evidence="1">
        <text>ATP + protein L-histidine = ADP + protein N-phospho-L-histidine.</text>
        <dbReference type="EC" id="2.7.13.3"/>
    </reaction>
</comment>
<keyword evidence="10" id="KW-0472">Membrane</keyword>
<evidence type="ECO:0000256" key="3">
    <source>
        <dbReference type="ARBA" id="ARBA00022553"/>
    </source>
</evidence>
<dbReference type="EMBL" id="CP033433">
    <property type="protein sequence ID" value="AYQ75065.1"/>
    <property type="molecule type" value="Genomic_DNA"/>
</dbReference>
<dbReference type="SUPFAM" id="SSF55874">
    <property type="entry name" value="ATPase domain of HSP90 chaperone/DNA topoisomerase II/histidine kinase"/>
    <property type="match status" value="1"/>
</dbReference>
<keyword evidence="10" id="KW-1133">Transmembrane helix</keyword>
<evidence type="ECO:0000259" key="12">
    <source>
        <dbReference type="Pfam" id="PF07730"/>
    </source>
</evidence>
<keyword evidence="9" id="KW-0175">Coiled coil</keyword>
<evidence type="ECO:0000256" key="6">
    <source>
        <dbReference type="ARBA" id="ARBA00022777"/>
    </source>
</evidence>
<dbReference type="AlphaFoldDB" id="A0A3G3K3D5"/>
<evidence type="ECO:0000313" key="13">
    <source>
        <dbReference type="EMBL" id="AYQ75065.1"/>
    </source>
</evidence>
<evidence type="ECO:0000259" key="11">
    <source>
        <dbReference type="Pfam" id="PF07695"/>
    </source>
</evidence>
<evidence type="ECO:0000256" key="5">
    <source>
        <dbReference type="ARBA" id="ARBA00022741"/>
    </source>
</evidence>
<dbReference type="InterPro" id="IPR050482">
    <property type="entry name" value="Sensor_HK_TwoCompSys"/>
</dbReference>
<feature type="domain" description="7TM-DISM receptor extracellular" evidence="11">
    <location>
        <begin position="179"/>
        <end position="353"/>
    </location>
</feature>
<keyword evidence="6" id="KW-0418">Kinase</keyword>
<feature type="transmembrane region" description="Helical" evidence="10">
    <location>
        <begin position="295"/>
        <end position="313"/>
    </location>
</feature>
<proteinExistence type="predicted"/>
<evidence type="ECO:0000313" key="14">
    <source>
        <dbReference type="Proteomes" id="UP000269097"/>
    </source>
</evidence>
<evidence type="ECO:0000256" key="4">
    <source>
        <dbReference type="ARBA" id="ARBA00022679"/>
    </source>
</evidence>
<dbReference type="GO" id="GO:0005524">
    <property type="term" value="F:ATP binding"/>
    <property type="evidence" value="ECO:0007669"/>
    <property type="project" value="UniProtKB-KW"/>
</dbReference>
<evidence type="ECO:0000256" key="8">
    <source>
        <dbReference type="ARBA" id="ARBA00023012"/>
    </source>
</evidence>
<dbReference type="PANTHER" id="PTHR24421:SF10">
    <property type="entry name" value="NITRATE_NITRITE SENSOR PROTEIN NARQ"/>
    <property type="match status" value="1"/>
</dbReference>
<sequence>MNMSFLKRHLPVLRTFTIILALLFTVGGALAAFERDADAIRLDSSGWRWAPATSWDESPPMNGWRPYTAPVEVAQKMYWLRVPLPAGQWKDPALFILHAGDNRAFASGIIIYEDMPARKGVRVNSGFYWHMFRLPLQLPDHVDLLMRNGELSTQNPSIELGEKASFVNRSLHKDLDNIILGGLLIFSCLVSIGFYVSHREKLYLYFALLAFAGGYASFVGNQLIKFLWSSPWISFLQETSMPWATFAVVGALEQVFPGINGRALKTLRRIVLWFSVLATAGAFVSVYFYTFWTSYLYLPIFLSMFVISYWTIWKAYRTRRDLESIWVMAGFTSLVAIAFVHVIRYWLPPNLYEWWPGLRDYLVSLPEDLIYLGLFAFVICLIRIIIYRYTAMNRQLTELNRSLEQLVASRIEEIRASNSELEIANERLAASQKESAEAMAESMMLEERHRITGAIHDTVGHTLSAAIIQLEAARRLLPLDRPQAEEKLEASQNLARQGLEDIRHSVRLLRDDLGHFDLPGAIGALIRDAEQRSGCRVDCRIGPLPLTLSALQKRVLFQALQEGLALGLKHGSSKRFEFELEAESGAIRFLLIGDGKTLPEHELGLGLKAVTERVSRLGGELRLQSSSGGAVLFLSMPA</sequence>
<accession>A0A3G3K3D5</accession>
<reference evidence="13 14" key="1">
    <citation type="submission" date="2018-10" db="EMBL/GenBank/DDBJ databases">
        <title>Genome Sequence of Cohnella sp.</title>
        <authorList>
            <person name="Srinivasan S."/>
            <person name="Kim M.K."/>
        </authorList>
    </citation>
    <scope>NUCLEOTIDE SEQUENCE [LARGE SCALE GENOMIC DNA]</scope>
    <source>
        <strain evidence="13 14">18JY8-7</strain>
    </source>
</reference>
<feature type="transmembrane region" description="Helical" evidence="10">
    <location>
        <begin position="240"/>
        <end position="259"/>
    </location>
</feature>
<evidence type="ECO:0000256" key="7">
    <source>
        <dbReference type="ARBA" id="ARBA00022840"/>
    </source>
</evidence>
<dbReference type="GO" id="GO:0000155">
    <property type="term" value="F:phosphorelay sensor kinase activity"/>
    <property type="evidence" value="ECO:0007669"/>
    <property type="project" value="InterPro"/>
</dbReference>
<dbReference type="Pfam" id="PF07730">
    <property type="entry name" value="HisKA_3"/>
    <property type="match status" value="1"/>
</dbReference>
<name>A0A3G3K3D5_9BACL</name>
<keyword evidence="14" id="KW-1185">Reference proteome</keyword>
<dbReference type="GO" id="GO:0016020">
    <property type="term" value="C:membrane"/>
    <property type="evidence" value="ECO:0007669"/>
    <property type="project" value="InterPro"/>
</dbReference>
<keyword evidence="4" id="KW-0808">Transferase</keyword>
<feature type="coiled-coil region" evidence="9">
    <location>
        <begin position="389"/>
        <end position="441"/>
    </location>
</feature>